<dbReference type="Pfam" id="PF00307">
    <property type="entry name" value="CH"/>
    <property type="match status" value="1"/>
</dbReference>
<evidence type="ECO:0000259" key="3">
    <source>
        <dbReference type="PROSITE" id="PS50021"/>
    </source>
</evidence>
<feature type="domain" description="Calponin-homology (CH)" evidence="3">
    <location>
        <begin position="15"/>
        <end position="110"/>
    </location>
</feature>
<dbReference type="GO" id="GO:0003779">
    <property type="term" value="F:actin binding"/>
    <property type="evidence" value="ECO:0007669"/>
    <property type="project" value="UniProtKB-KW"/>
</dbReference>
<dbReference type="STRING" id="670386.D3BS02"/>
<dbReference type="RefSeq" id="XP_020427873.1">
    <property type="nucleotide sequence ID" value="XM_020581557.1"/>
</dbReference>
<keyword evidence="2" id="KW-0009">Actin-binding</keyword>
<proteinExistence type="predicted"/>
<dbReference type="EMBL" id="ADBJ01000051">
    <property type="protein sequence ID" value="EFA75739.1"/>
    <property type="molecule type" value="Genomic_DNA"/>
</dbReference>
<evidence type="ECO:0000313" key="4">
    <source>
        <dbReference type="EMBL" id="EFA75739.1"/>
    </source>
</evidence>
<evidence type="ECO:0000256" key="1">
    <source>
        <dbReference type="ARBA" id="ARBA00022737"/>
    </source>
</evidence>
<organism evidence="4 5">
    <name type="scientific">Heterostelium pallidum (strain ATCC 26659 / Pp 5 / PN500)</name>
    <name type="common">Cellular slime mold</name>
    <name type="synonym">Polysphondylium pallidum</name>
    <dbReference type="NCBI Taxonomy" id="670386"/>
    <lineage>
        <taxon>Eukaryota</taxon>
        <taxon>Amoebozoa</taxon>
        <taxon>Evosea</taxon>
        <taxon>Eumycetozoa</taxon>
        <taxon>Dictyostelia</taxon>
        <taxon>Acytosteliales</taxon>
        <taxon>Acytosteliaceae</taxon>
        <taxon>Heterostelium</taxon>
    </lineage>
</organism>
<dbReference type="Proteomes" id="UP000001396">
    <property type="component" value="Unassembled WGS sequence"/>
</dbReference>
<accession>D3BS02</accession>
<dbReference type="PROSITE" id="PS50021">
    <property type="entry name" value="CH"/>
    <property type="match status" value="1"/>
</dbReference>
<dbReference type="PROSITE" id="PS00019">
    <property type="entry name" value="ACTININ_1"/>
    <property type="match status" value="1"/>
</dbReference>
<evidence type="ECO:0000256" key="2">
    <source>
        <dbReference type="ARBA" id="ARBA00023203"/>
    </source>
</evidence>
<dbReference type="InterPro" id="IPR036872">
    <property type="entry name" value="CH_dom_sf"/>
</dbReference>
<dbReference type="Gene3D" id="1.10.418.10">
    <property type="entry name" value="Calponin-like domain"/>
    <property type="match status" value="1"/>
</dbReference>
<reference evidence="4 5" key="1">
    <citation type="journal article" date="2011" name="Genome Res.">
        <title>Phylogeny-wide analysis of social amoeba genomes highlights ancient origins for complex intercellular communication.</title>
        <authorList>
            <person name="Heidel A.J."/>
            <person name="Lawal H.M."/>
            <person name="Felder M."/>
            <person name="Schilde C."/>
            <person name="Helps N.R."/>
            <person name="Tunggal B."/>
            <person name="Rivero F."/>
            <person name="John U."/>
            <person name="Schleicher M."/>
            <person name="Eichinger L."/>
            <person name="Platzer M."/>
            <person name="Noegel A.A."/>
            <person name="Schaap P."/>
            <person name="Gloeckner G."/>
        </authorList>
    </citation>
    <scope>NUCLEOTIDE SEQUENCE [LARGE SCALE GENOMIC DNA]</scope>
    <source>
        <strain evidence="5">ATCC 26659 / Pp 5 / PN500</strain>
    </source>
</reference>
<dbReference type="AlphaFoldDB" id="D3BS02"/>
<protein>
    <recommendedName>
        <fullName evidence="3">Calponin-homology (CH) domain-containing protein</fullName>
    </recommendedName>
</protein>
<name>D3BS02_HETP5</name>
<dbReference type="InParanoid" id="D3BS02"/>
<keyword evidence="5" id="KW-1185">Reference proteome</keyword>
<dbReference type="SUPFAM" id="SSF47576">
    <property type="entry name" value="Calponin-homology domain, CH-domain"/>
    <property type="match status" value="1"/>
</dbReference>
<dbReference type="GeneID" id="31366261"/>
<dbReference type="InterPro" id="IPR001715">
    <property type="entry name" value="CH_dom"/>
</dbReference>
<evidence type="ECO:0000313" key="5">
    <source>
        <dbReference type="Proteomes" id="UP000001396"/>
    </source>
</evidence>
<sequence>MATSSAVVNSKKWEDAQEKAFTNWVNSLLKKVGKRVDNMSTDFNDGVTFIQFLELLSNKKCKHKYNPEPKDKINKIQNLHIEWIPRWSGISGDGSEAVVRQRRIVCVVRS</sequence>
<comment type="caution">
    <text evidence="4">The sequence shown here is derived from an EMBL/GenBank/DDBJ whole genome shotgun (WGS) entry which is preliminary data.</text>
</comment>
<keyword evidence="1" id="KW-0677">Repeat</keyword>
<gene>
    <name evidence="4" type="ORF">PPL_10792</name>
</gene>
<dbReference type="InterPro" id="IPR001589">
    <property type="entry name" value="Actinin_actin-bd_CS"/>
</dbReference>